<dbReference type="PROSITE" id="PS50850">
    <property type="entry name" value="MFS"/>
    <property type="match status" value="1"/>
</dbReference>
<keyword evidence="4 6" id="KW-1133">Transmembrane helix</keyword>
<proteinExistence type="predicted"/>
<feature type="transmembrane region" description="Helical" evidence="6">
    <location>
        <begin position="345"/>
        <end position="364"/>
    </location>
</feature>
<feature type="transmembrane region" description="Helical" evidence="6">
    <location>
        <begin position="147"/>
        <end position="171"/>
    </location>
</feature>
<sequence>MTIISTGARSPRADTARPGSVLAAMSSCVIMAVSLVAAVNLAVPKLTAGSLHPSPSQLLWIVDSYVLVFACLLISAGAAGDRFGRRRVLLAGLAVYTAGCVVAALAPAVPVLVAGRVVTGVGAALVMPATLSMSLQAAPPERRAHTIAVWTAATGAAGIVGNLAGGLVLQYLPWQGLFWVMAPVALALLALAARVAPRHGAPSAAGGAAGRLDPAGSALLVLAFAALLTGIIEGQERGWRDALVLGAFVLAVVAFACFAWYALRAAHPVIDPRVFASRAVAAGVLGVTVTFFGLFALFFVNAQYLQYAKGFSPLVTGVAVGPLAVGMLVVSRISPALVRRHGSRPVVAAGAALLVLGLWLLSYADAAMPYAVYAVVLVAMAAGMGLSLPALSTSILNGLPAASAGAGSGLNGAAREVGSAFGVAVFGTLLAGRMAAYAPGRSLRSLAEQGTDARLVAAFTHAASDGFRVVAVVVAVLAVVVVSLYPSSGGRLSGR</sequence>
<reference evidence="8 9" key="1">
    <citation type="submission" date="2021-01" db="EMBL/GenBank/DDBJ databases">
        <title>Whole genome shotgun sequence of Microbispora siamensis NBRC 104113.</title>
        <authorList>
            <person name="Komaki H."/>
            <person name="Tamura T."/>
        </authorList>
    </citation>
    <scope>NUCLEOTIDE SEQUENCE [LARGE SCALE GENOMIC DNA]</scope>
    <source>
        <strain evidence="8 9">NBRC 104113</strain>
    </source>
</reference>
<evidence type="ECO:0000313" key="8">
    <source>
        <dbReference type="EMBL" id="GIH63267.1"/>
    </source>
</evidence>
<comment type="subcellular location">
    <subcellularLocation>
        <location evidence="1">Cell membrane</location>
        <topology evidence="1">Multi-pass membrane protein</topology>
    </subcellularLocation>
</comment>
<dbReference type="InterPro" id="IPR011701">
    <property type="entry name" value="MFS"/>
</dbReference>
<feature type="transmembrane region" description="Helical" evidence="6">
    <location>
        <begin position="275"/>
        <end position="299"/>
    </location>
</feature>
<comment type="caution">
    <text evidence="8">The sequence shown here is derived from an EMBL/GenBank/DDBJ whole genome shotgun (WGS) entry which is preliminary data.</text>
</comment>
<keyword evidence="3 6" id="KW-0812">Transmembrane</keyword>
<evidence type="ECO:0000256" key="3">
    <source>
        <dbReference type="ARBA" id="ARBA00022692"/>
    </source>
</evidence>
<name>A0ABQ4GPD4_9ACTN</name>
<feature type="transmembrane region" description="Helical" evidence="6">
    <location>
        <begin position="311"/>
        <end position="333"/>
    </location>
</feature>
<dbReference type="Gene3D" id="1.20.1720.10">
    <property type="entry name" value="Multidrug resistance protein D"/>
    <property type="match status" value="1"/>
</dbReference>
<feature type="transmembrane region" description="Helical" evidence="6">
    <location>
        <begin position="177"/>
        <end position="195"/>
    </location>
</feature>
<dbReference type="CDD" id="cd17321">
    <property type="entry name" value="MFS_MMR_MDR_like"/>
    <property type="match status" value="1"/>
</dbReference>
<feature type="domain" description="Major facilitator superfamily (MFS) profile" evidence="7">
    <location>
        <begin position="20"/>
        <end position="489"/>
    </location>
</feature>
<feature type="transmembrane region" description="Helical" evidence="6">
    <location>
        <begin position="417"/>
        <end position="436"/>
    </location>
</feature>
<dbReference type="Gene3D" id="1.20.1250.20">
    <property type="entry name" value="MFS general substrate transporter like domains"/>
    <property type="match status" value="1"/>
</dbReference>
<dbReference type="Pfam" id="PF07690">
    <property type="entry name" value="MFS_1"/>
    <property type="match status" value="1"/>
</dbReference>
<feature type="transmembrane region" description="Helical" evidence="6">
    <location>
        <begin position="113"/>
        <end position="135"/>
    </location>
</feature>
<dbReference type="SUPFAM" id="SSF103473">
    <property type="entry name" value="MFS general substrate transporter"/>
    <property type="match status" value="2"/>
</dbReference>
<dbReference type="Proteomes" id="UP000660454">
    <property type="component" value="Unassembled WGS sequence"/>
</dbReference>
<dbReference type="InterPro" id="IPR036259">
    <property type="entry name" value="MFS_trans_sf"/>
</dbReference>
<dbReference type="PANTHER" id="PTHR42718">
    <property type="entry name" value="MAJOR FACILITATOR SUPERFAMILY MULTIDRUG TRANSPORTER MFSC"/>
    <property type="match status" value="1"/>
</dbReference>
<evidence type="ECO:0000256" key="6">
    <source>
        <dbReference type="SAM" id="Phobius"/>
    </source>
</evidence>
<dbReference type="InterPro" id="IPR020846">
    <property type="entry name" value="MFS_dom"/>
</dbReference>
<organism evidence="8 9">
    <name type="scientific">Microbispora siamensis</name>
    <dbReference type="NCBI Taxonomy" id="564413"/>
    <lineage>
        <taxon>Bacteria</taxon>
        <taxon>Bacillati</taxon>
        <taxon>Actinomycetota</taxon>
        <taxon>Actinomycetes</taxon>
        <taxon>Streptosporangiales</taxon>
        <taxon>Streptosporangiaceae</taxon>
        <taxon>Microbispora</taxon>
    </lineage>
</organism>
<dbReference type="EMBL" id="BOOF01000024">
    <property type="protein sequence ID" value="GIH63267.1"/>
    <property type="molecule type" value="Genomic_DNA"/>
</dbReference>
<feature type="transmembrane region" description="Helical" evidence="6">
    <location>
        <begin position="88"/>
        <end position="107"/>
    </location>
</feature>
<feature type="transmembrane region" description="Helical" evidence="6">
    <location>
        <begin position="21"/>
        <end position="43"/>
    </location>
</feature>
<evidence type="ECO:0000256" key="1">
    <source>
        <dbReference type="ARBA" id="ARBA00004651"/>
    </source>
</evidence>
<dbReference type="PANTHER" id="PTHR42718:SF9">
    <property type="entry name" value="MAJOR FACILITATOR SUPERFAMILY MULTIDRUG TRANSPORTER MFSC"/>
    <property type="match status" value="1"/>
</dbReference>
<evidence type="ECO:0000256" key="4">
    <source>
        <dbReference type="ARBA" id="ARBA00022989"/>
    </source>
</evidence>
<evidence type="ECO:0000259" key="7">
    <source>
        <dbReference type="PROSITE" id="PS50850"/>
    </source>
</evidence>
<dbReference type="RefSeq" id="WP_204049780.1">
    <property type="nucleotide sequence ID" value="NZ_BOOF01000024.1"/>
</dbReference>
<evidence type="ECO:0000256" key="5">
    <source>
        <dbReference type="ARBA" id="ARBA00023136"/>
    </source>
</evidence>
<gene>
    <name evidence="8" type="ORF">Msi02_40840</name>
</gene>
<keyword evidence="5 6" id="KW-0472">Membrane</keyword>
<evidence type="ECO:0000313" key="9">
    <source>
        <dbReference type="Proteomes" id="UP000660454"/>
    </source>
</evidence>
<keyword evidence="9" id="KW-1185">Reference proteome</keyword>
<protein>
    <submittedName>
        <fullName evidence="8">MFS transporter</fullName>
    </submittedName>
</protein>
<evidence type="ECO:0000256" key="2">
    <source>
        <dbReference type="ARBA" id="ARBA00022448"/>
    </source>
</evidence>
<feature type="transmembrane region" description="Helical" evidence="6">
    <location>
        <begin position="370"/>
        <end position="396"/>
    </location>
</feature>
<keyword evidence="2" id="KW-0813">Transport</keyword>
<feature type="transmembrane region" description="Helical" evidence="6">
    <location>
        <begin position="58"/>
        <end position="76"/>
    </location>
</feature>
<accession>A0ABQ4GPD4</accession>
<feature type="transmembrane region" description="Helical" evidence="6">
    <location>
        <begin position="244"/>
        <end position="263"/>
    </location>
</feature>
<feature type="transmembrane region" description="Helical" evidence="6">
    <location>
        <begin position="466"/>
        <end position="485"/>
    </location>
</feature>